<sequence length="137" mass="15688">MVKGENNSMIILCVPLHHFLTGILQPFDKVPDDVSHGNNNLDWWGTKYLNNAVQTIKKSPASKWPMKIEEFVSVLYPLFEVDYLLPRTFMAMLSVTEVEEVIKTGKIPLEVCAATLSHYVLVTRPREYISHVTIEEK</sequence>
<comment type="caution">
    <text evidence="1">The sequence shown here is derived from an EMBL/GenBank/DDBJ whole genome shotgun (WGS) entry which is preliminary data.</text>
</comment>
<proteinExistence type="predicted"/>
<dbReference type="EMBL" id="JBJQND010000003">
    <property type="protein sequence ID" value="KAL3881521.1"/>
    <property type="molecule type" value="Genomic_DNA"/>
</dbReference>
<keyword evidence="2" id="KW-1185">Reference proteome</keyword>
<dbReference type="AlphaFoldDB" id="A0ABD3X733"/>
<evidence type="ECO:0000313" key="2">
    <source>
        <dbReference type="Proteomes" id="UP001634394"/>
    </source>
</evidence>
<name>A0ABD3X733_SINWO</name>
<accession>A0ABD3X733</accession>
<dbReference type="Proteomes" id="UP001634394">
    <property type="component" value="Unassembled WGS sequence"/>
</dbReference>
<feature type="non-terminal residue" evidence="1">
    <location>
        <position position="137"/>
    </location>
</feature>
<reference evidence="1 2" key="1">
    <citation type="submission" date="2024-11" db="EMBL/GenBank/DDBJ databases">
        <title>Chromosome-level genome assembly of the freshwater bivalve Anodonta woodiana.</title>
        <authorList>
            <person name="Chen X."/>
        </authorList>
    </citation>
    <scope>NUCLEOTIDE SEQUENCE [LARGE SCALE GENOMIC DNA]</scope>
    <source>
        <strain evidence="1">MN2024</strain>
        <tissue evidence="1">Gills</tissue>
    </source>
</reference>
<protein>
    <submittedName>
        <fullName evidence="1">Uncharacterized protein</fullName>
    </submittedName>
</protein>
<gene>
    <name evidence="1" type="ORF">ACJMK2_027953</name>
</gene>
<evidence type="ECO:0000313" key="1">
    <source>
        <dbReference type="EMBL" id="KAL3881521.1"/>
    </source>
</evidence>
<organism evidence="1 2">
    <name type="scientific">Sinanodonta woodiana</name>
    <name type="common">Chinese pond mussel</name>
    <name type="synonym">Anodonta woodiana</name>
    <dbReference type="NCBI Taxonomy" id="1069815"/>
    <lineage>
        <taxon>Eukaryota</taxon>
        <taxon>Metazoa</taxon>
        <taxon>Spiralia</taxon>
        <taxon>Lophotrochozoa</taxon>
        <taxon>Mollusca</taxon>
        <taxon>Bivalvia</taxon>
        <taxon>Autobranchia</taxon>
        <taxon>Heteroconchia</taxon>
        <taxon>Palaeoheterodonta</taxon>
        <taxon>Unionida</taxon>
        <taxon>Unionoidea</taxon>
        <taxon>Unionidae</taxon>
        <taxon>Unioninae</taxon>
        <taxon>Sinanodonta</taxon>
    </lineage>
</organism>